<name>A0A669CKK2_ORENI</name>
<dbReference type="SUPFAM" id="SSF56672">
    <property type="entry name" value="DNA/RNA polymerases"/>
    <property type="match status" value="1"/>
</dbReference>
<keyword evidence="4" id="KW-1185">Reference proteome</keyword>
<reference evidence="3" key="2">
    <citation type="submission" date="2025-08" db="UniProtKB">
        <authorList>
            <consortium name="Ensembl"/>
        </authorList>
    </citation>
    <scope>IDENTIFICATION</scope>
</reference>
<reference evidence="3" key="3">
    <citation type="submission" date="2025-09" db="UniProtKB">
        <authorList>
            <consortium name="Ensembl"/>
        </authorList>
    </citation>
    <scope>IDENTIFICATION</scope>
</reference>
<dbReference type="CDD" id="cd01650">
    <property type="entry name" value="RT_nLTR_like"/>
    <property type="match status" value="1"/>
</dbReference>
<dbReference type="AlphaFoldDB" id="A0A669CKK2"/>
<reference evidence="4" key="1">
    <citation type="submission" date="2012-01" db="EMBL/GenBank/DDBJ databases">
        <title>The Genome Sequence of Oreochromis niloticus (Nile Tilapia).</title>
        <authorList>
            <consortium name="Broad Institute Genome Assembly Team"/>
            <consortium name="Broad Institute Sequencing Platform"/>
            <person name="Di Palma F."/>
            <person name="Johnson J."/>
            <person name="Lander E.S."/>
            <person name="Lindblad-Toh K."/>
        </authorList>
    </citation>
    <scope>NUCLEOTIDE SEQUENCE [LARGE SCALE GENOMIC DNA]</scope>
</reference>
<sequence>MRLKSDNDISALTQMWCPGHSIDSIGEDKADGVGIFFNDSNVNIIKRRDIIPGRLLLVDCFYHGQKMRIINVYTAPERTKKMRLLKKMKQLLEVGFNLIICGDFNIVREESDRVATTPFKINREGKFLAQVCTDASLRDLYRILHPTKIHFTRFDTNVQTRIDRIYISSSIRALNYDTYMTDLSNHMIVKATMQCGLDYPKSYWKLNTACLRNLSLIQELKCEIKKILQLRALVNSEIELWDLLKSRLKDFKFKCRELNHAKNMKYNEDVKTYISLKYKKRNEEEEHQMDELKKGIELINNELLFNMQITAGCDGNGNTDFAIVSGQRRRGSNFIPSIKDGSGKLTLNESEKRHAVKEQCSSMFSALPSDSNALRSLLNVIEPLEPSVFDPLLGVIRKEEVTAAIEQLNNNKTPGLDGLPAEFYKLGIEEVNELLTSALNSGLEKGVLCDSFYFGLMCLLYKKGDKSDINNYRQLTIMNIDYKILAKIIMNRLEDILDKIVVKEQTCAIKGRQMWDNLCTLREVIYSRRDSEFFILGLDQKKAFDYLSHSYIWAVMKAYGMPDSFIAMVKLLYKKSIIQVKVNGSLTEQFHASCGVKQGCPLSAALYVLAINPLLKLINNDPNIKGYCFNDGYRVTAMAYADDVTVIIRNQDELDRLLSHLKQYELASGAKLNPEKTGRVVWFLITKAGNKHTSI</sequence>
<dbReference type="InterPro" id="IPR043502">
    <property type="entry name" value="DNA/RNA_pol_sf"/>
</dbReference>
<dbReference type="Gene3D" id="3.60.10.10">
    <property type="entry name" value="Endonuclease/exonuclease/phosphatase"/>
    <property type="match status" value="1"/>
</dbReference>
<evidence type="ECO:0000313" key="3">
    <source>
        <dbReference type="Ensembl" id="ENSONIP00000048832.1"/>
    </source>
</evidence>
<evidence type="ECO:0000259" key="2">
    <source>
        <dbReference type="PROSITE" id="PS50878"/>
    </source>
</evidence>
<dbReference type="GO" id="GO:0003824">
    <property type="term" value="F:catalytic activity"/>
    <property type="evidence" value="ECO:0007669"/>
    <property type="project" value="InterPro"/>
</dbReference>
<protein>
    <recommendedName>
        <fullName evidence="2">Reverse transcriptase domain-containing protein</fullName>
    </recommendedName>
</protein>
<keyword evidence="1" id="KW-0175">Coiled coil</keyword>
<accession>A0A669CKK2</accession>
<dbReference type="Proteomes" id="UP000005207">
    <property type="component" value="Linkage group LG7"/>
</dbReference>
<evidence type="ECO:0000313" key="4">
    <source>
        <dbReference type="Proteomes" id="UP000005207"/>
    </source>
</evidence>
<dbReference type="SUPFAM" id="SSF56219">
    <property type="entry name" value="DNase I-like"/>
    <property type="match status" value="1"/>
</dbReference>
<dbReference type="PROSITE" id="PS50878">
    <property type="entry name" value="RT_POL"/>
    <property type="match status" value="1"/>
</dbReference>
<dbReference type="OMA" id="KPHININ"/>
<feature type="domain" description="Reverse transcriptase" evidence="2">
    <location>
        <begin position="441"/>
        <end position="695"/>
    </location>
</feature>
<dbReference type="InterPro" id="IPR036691">
    <property type="entry name" value="Endo/exonu/phosph_ase_sf"/>
</dbReference>
<dbReference type="Pfam" id="PF00078">
    <property type="entry name" value="RVT_1"/>
    <property type="match status" value="1"/>
</dbReference>
<dbReference type="InterPro" id="IPR000477">
    <property type="entry name" value="RT_dom"/>
</dbReference>
<dbReference type="InParanoid" id="A0A669CKK2"/>
<organism evidence="3 4">
    <name type="scientific">Oreochromis niloticus</name>
    <name type="common">Nile tilapia</name>
    <name type="synonym">Tilapia nilotica</name>
    <dbReference type="NCBI Taxonomy" id="8128"/>
    <lineage>
        <taxon>Eukaryota</taxon>
        <taxon>Metazoa</taxon>
        <taxon>Chordata</taxon>
        <taxon>Craniata</taxon>
        <taxon>Vertebrata</taxon>
        <taxon>Euteleostomi</taxon>
        <taxon>Actinopterygii</taxon>
        <taxon>Neopterygii</taxon>
        <taxon>Teleostei</taxon>
        <taxon>Neoteleostei</taxon>
        <taxon>Acanthomorphata</taxon>
        <taxon>Ovalentaria</taxon>
        <taxon>Cichlomorphae</taxon>
        <taxon>Cichliformes</taxon>
        <taxon>Cichlidae</taxon>
        <taxon>African cichlids</taxon>
        <taxon>Pseudocrenilabrinae</taxon>
        <taxon>Oreochromini</taxon>
        <taxon>Oreochromis</taxon>
    </lineage>
</organism>
<dbReference type="GeneTree" id="ENSGT00940000163630"/>
<dbReference type="Ensembl" id="ENSONIT00000043408.1">
    <property type="protein sequence ID" value="ENSONIP00000048832.1"/>
    <property type="gene ID" value="ENSONIG00000038407.1"/>
</dbReference>
<dbReference type="PANTHER" id="PTHR31635:SF196">
    <property type="entry name" value="REVERSE TRANSCRIPTASE DOMAIN-CONTAINING PROTEIN-RELATED"/>
    <property type="match status" value="1"/>
</dbReference>
<proteinExistence type="predicted"/>
<dbReference type="InterPro" id="IPR005135">
    <property type="entry name" value="Endo/exonuclease/phosphatase"/>
</dbReference>
<feature type="coiled-coil region" evidence="1">
    <location>
        <begin position="275"/>
        <end position="302"/>
    </location>
</feature>
<evidence type="ECO:0000256" key="1">
    <source>
        <dbReference type="SAM" id="Coils"/>
    </source>
</evidence>
<dbReference type="PANTHER" id="PTHR31635">
    <property type="entry name" value="REVERSE TRANSCRIPTASE DOMAIN-CONTAINING PROTEIN-RELATED"/>
    <property type="match status" value="1"/>
</dbReference>
<dbReference type="Pfam" id="PF03372">
    <property type="entry name" value="Exo_endo_phos"/>
    <property type="match status" value="1"/>
</dbReference>